<comment type="caution">
    <text evidence="1">The sequence shown here is derived from an EMBL/GenBank/DDBJ whole genome shotgun (WGS) entry which is preliminary data.</text>
</comment>
<reference evidence="1" key="1">
    <citation type="submission" date="2021-02" db="EMBL/GenBank/DDBJ databases">
        <authorList>
            <person name="Nieuwenhuis M."/>
            <person name="Van De Peppel L.J.J."/>
        </authorList>
    </citation>
    <scope>NUCLEOTIDE SEQUENCE</scope>
    <source>
        <strain evidence="1">D49</strain>
    </source>
</reference>
<name>A0A9P7GSD0_9AGAR</name>
<gene>
    <name evidence="1" type="ORF">H0H81_005519</name>
</gene>
<protein>
    <submittedName>
        <fullName evidence="1">Uncharacterized protein</fullName>
    </submittedName>
</protein>
<evidence type="ECO:0000313" key="2">
    <source>
        <dbReference type="Proteomes" id="UP000717328"/>
    </source>
</evidence>
<evidence type="ECO:0000313" key="1">
    <source>
        <dbReference type="EMBL" id="KAG5652297.1"/>
    </source>
</evidence>
<proteinExistence type="predicted"/>
<reference evidence="1" key="2">
    <citation type="submission" date="2021-10" db="EMBL/GenBank/DDBJ databases">
        <title>Phylogenomics reveals ancestral predisposition of the termite-cultivated fungus Termitomyces towards a domesticated lifestyle.</title>
        <authorList>
            <person name="Auxier B."/>
            <person name="Grum-Grzhimaylo A."/>
            <person name="Cardenas M.E."/>
            <person name="Lodge J.D."/>
            <person name="Laessoe T."/>
            <person name="Pedersen O."/>
            <person name="Smith M.E."/>
            <person name="Kuyper T.W."/>
            <person name="Franco-Molano E.A."/>
            <person name="Baroni T.J."/>
            <person name="Aanen D.K."/>
        </authorList>
    </citation>
    <scope>NUCLEOTIDE SEQUENCE</scope>
    <source>
        <strain evidence="1">D49</strain>
    </source>
</reference>
<dbReference type="GO" id="GO:1990072">
    <property type="term" value="C:TRAPPIII protein complex"/>
    <property type="evidence" value="ECO:0007669"/>
    <property type="project" value="TreeGrafter"/>
</dbReference>
<dbReference type="InterPro" id="IPR024420">
    <property type="entry name" value="TRAPP_III_complex_Trs85"/>
</dbReference>
<keyword evidence="2" id="KW-1185">Reference proteome</keyword>
<dbReference type="AlphaFoldDB" id="A0A9P7GSD0"/>
<dbReference type="PANTHER" id="PTHR12975:SF6">
    <property type="entry name" value="TRAFFICKING PROTEIN PARTICLE COMPLEX SUBUNIT 8"/>
    <property type="match status" value="1"/>
</dbReference>
<sequence length="990" mass="109691">MAEKDIQHTARFSREFLVMSLLPWMEKCMVEWNETFSSTRRLPSRLFSSTRRLFGSPSPSPTPVHNVSSSVSSLPTRSATLNLAQGGTLVSPPSQQRRLAEFATIIGDLKLAVTVWESLRKESKGGSDILPLLLAPSPTLPLYASNALSGMQLIIPDPHPQEQLTALRYAVRWEAGISTSDFISHPLEGERWLVWAAGNKTLSPSFWESEGKSPFEAHSIDTILSGIEHPLGRLLYTTGDVAAAVRFFLGLLRGSPGHHSHSLSLRPLVDSEGMKIPGNDKIFLDDFRVAFAHFKATSPDSRQLVDLKLPFTYCIQRQAKLRLPDTSHSGALNVWKAREEQWNTFTKSQGIKQGLASSGKASVDETFWIDLVLHNPLDTEVNLSNLTLIVQEANALESFTSAAFIQVETIDDVVLNGRETRTVPIGIKSMQTASLVVTHATYNFLSLLPSIESLASRGPRLHHTPAQRQSATYAPDVNIKVEVEEVEHKLVVNFDDDEHLVLAQGERKKLNLWFSNTGTRPIKEIWIVSGPDDEIWVGPAEESGEAGAPGMLEVIKSQNSVAPMKPKRIILSDSMILNPGEGAQLPLQFHPEADESAQFRSVKLGRYYEVHKLFETSVSARPSQSSENLFLVQLELSTLSRTSEIHLTQVTSISPTWKCTPVAEYQNGPLLPFQTSQLLFGLSLWGAGSGSQETFAFVSKKLQDVLNGTTVETSNPPSIDLLCSHISEAPQSLLLPSTPDLISLRRRTVMSHSLVESHPHIPSQSHPHIFPLYNPAAVDFLVFWEIPSQRRSGYITLSGLVLGASHAALGDILEVVGGAKVKRSMYAETQREKAEMLNAISKSEWNAEMNPLVLLLQEPDTVYHDFMQGPCLIPVTMKIRNYSLTHKSRFYLRLNANLIPHPPPLNLVPAPYTGRLAFRGTIDASKTTTIEPELWITRPGTYGLVGWSLETEVLETSLDEIEKVLHRYKQVWSQEDKSSIVVCNAQPSSS</sequence>
<dbReference type="OrthoDB" id="203724at2759"/>
<dbReference type="Proteomes" id="UP000717328">
    <property type="component" value="Unassembled WGS sequence"/>
</dbReference>
<dbReference type="PANTHER" id="PTHR12975">
    <property type="entry name" value="TRANSPORT PROTEIN TRAPP"/>
    <property type="match status" value="1"/>
</dbReference>
<dbReference type="Pfam" id="PF12739">
    <property type="entry name" value="TRAPPC-Trs85"/>
    <property type="match status" value="1"/>
</dbReference>
<organism evidence="1 2">
    <name type="scientific">Sphagnurus paluster</name>
    <dbReference type="NCBI Taxonomy" id="117069"/>
    <lineage>
        <taxon>Eukaryota</taxon>
        <taxon>Fungi</taxon>
        <taxon>Dikarya</taxon>
        <taxon>Basidiomycota</taxon>
        <taxon>Agaricomycotina</taxon>
        <taxon>Agaricomycetes</taxon>
        <taxon>Agaricomycetidae</taxon>
        <taxon>Agaricales</taxon>
        <taxon>Tricholomatineae</taxon>
        <taxon>Lyophyllaceae</taxon>
        <taxon>Sphagnurus</taxon>
    </lineage>
</organism>
<dbReference type="EMBL" id="JABCKI010000140">
    <property type="protein sequence ID" value="KAG5652297.1"/>
    <property type="molecule type" value="Genomic_DNA"/>
</dbReference>
<accession>A0A9P7GSD0</accession>